<name>A0A7S1ZKH0_9STRA</name>
<dbReference type="EMBL" id="HBGN01026418">
    <property type="protein sequence ID" value="CAD9341841.1"/>
    <property type="molecule type" value="Transcribed_RNA"/>
</dbReference>
<evidence type="ECO:0000256" key="2">
    <source>
        <dbReference type="SAM" id="MobiDB-lite"/>
    </source>
</evidence>
<accession>A0A7S1ZKH0</accession>
<feature type="compositionally biased region" description="Low complexity" evidence="2">
    <location>
        <begin position="33"/>
        <end position="47"/>
    </location>
</feature>
<evidence type="ECO:0008006" key="4">
    <source>
        <dbReference type="Google" id="ProtNLM"/>
    </source>
</evidence>
<gene>
    <name evidence="3" type="ORF">DBRI1063_LOCUS16996</name>
</gene>
<dbReference type="InterPro" id="IPR051222">
    <property type="entry name" value="PPR/CCM1_RNA-binding"/>
</dbReference>
<sequence length="950" mass="106386">MKTTITNTTIKSMTSITTRTRPMVKMARISLPSSATTKKSTTRTQTTNCNIPKMYDSSKSSNTGCSFNDAIYLQKGIRNQTFGNVGIKTGSLSSSLRLLSSSSSSTFQFTVPSSSDTHDGNNKKINPSTTTIKERKAKLQKILLSSSSKQTNEDIHSLTKELQILTSSLASSSSYNEIIQWMDWIIQFVEKKKDVQDYENTIPYGSAIPSLLEGAASFSSLTSSSTTTTRETQFQHYSQQGKQNYKNKDDSAELYYLLKADELMVRLLFQQQQRNKQEWNQNTEYLHHRLIASWSKCSHIGSISHANSNNTAMSSSSTTPTLPFSSEERTDYWLRQWIQYMSSTKEGQYRLGKDQSSMLLLFGTTIDAYAKCRDMYGGKKAEEVLNLFLKLRNTRSTDAVSADVEHDTNGKDQQQQEISQLYPNIPKPNAVMYTSVIDAWSRRSLSISDACAKAEHWLCQMENELYNEKQSSSSAQPGIVAYTSVIMAYARSRKGGGGGGRNVEDNNDGNPARLAEGVLLRLFHRLSSLSSTNTSVVRPDINVYNAIMDAWARRVGTQRISYDNHKDEITKEDMETAARAEQWLLFLLQNADSTSAMENLPDDHLGISSSSPTIPTTMIDESLFSNKNAPPSFFTSGIIPDVVSYNTVINAYARVQNSSAAAQRAEHWLHFMINCANVSPTSITYGSILKAWGNTRTPEGADKANEWLASYEEAAKRGDIKPSVFSYNVALNAWAGSGRDDILEGMCQILDRMEQCWNDDGDNPTETSALVPPDVVSYNTLIKACASFARKGNGSEKKRREAFSILLRCLDKVTGEGNNKRIQPDGASFPAILLCIQACVPPRDRSDPRYIHLCHKIVERCKRGGWVDERVLKSLRTIVDPDTFHEMLTQDLLLDEKYERQKNMMGDRDIDRMVMQKWGWNARPRATGRTHGAATKGAAERSRQMKRSSR</sequence>
<feature type="region of interest" description="Disordered" evidence="2">
    <location>
        <begin position="924"/>
        <end position="950"/>
    </location>
</feature>
<reference evidence="3" key="1">
    <citation type="submission" date="2021-01" db="EMBL/GenBank/DDBJ databases">
        <authorList>
            <person name="Corre E."/>
            <person name="Pelletier E."/>
            <person name="Niang G."/>
            <person name="Scheremetjew M."/>
            <person name="Finn R."/>
            <person name="Kale V."/>
            <person name="Holt S."/>
            <person name="Cochrane G."/>
            <person name="Meng A."/>
            <person name="Brown T."/>
            <person name="Cohen L."/>
        </authorList>
    </citation>
    <scope>NUCLEOTIDE SEQUENCE</scope>
    <source>
        <strain evidence="3">Pop2</strain>
    </source>
</reference>
<evidence type="ECO:0000256" key="1">
    <source>
        <dbReference type="ARBA" id="ARBA00022737"/>
    </source>
</evidence>
<dbReference type="Gene3D" id="1.25.40.10">
    <property type="entry name" value="Tetratricopeptide repeat domain"/>
    <property type="match status" value="3"/>
</dbReference>
<dbReference type="Pfam" id="PF13812">
    <property type="entry name" value="PPR_3"/>
    <property type="match status" value="1"/>
</dbReference>
<evidence type="ECO:0000313" key="3">
    <source>
        <dbReference type="EMBL" id="CAD9341841.1"/>
    </source>
</evidence>
<dbReference type="InterPro" id="IPR011990">
    <property type="entry name" value="TPR-like_helical_dom_sf"/>
</dbReference>
<dbReference type="PANTHER" id="PTHR47942:SF63">
    <property type="entry name" value="PENTATRICOPEPTIDE REPEAT-CONTAINING PROTEIN"/>
    <property type="match status" value="1"/>
</dbReference>
<dbReference type="PANTHER" id="PTHR47942">
    <property type="entry name" value="TETRATRICOPEPTIDE REPEAT (TPR)-LIKE SUPERFAMILY PROTEIN-RELATED"/>
    <property type="match status" value="1"/>
</dbReference>
<protein>
    <recommendedName>
        <fullName evidence="4">Pentacotripeptide-repeat region of PRORP domain-containing protein</fullName>
    </recommendedName>
</protein>
<proteinExistence type="predicted"/>
<feature type="region of interest" description="Disordered" evidence="2">
    <location>
        <begin position="32"/>
        <end position="60"/>
    </location>
</feature>
<dbReference type="InterPro" id="IPR002885">
    <property type="entry name" value="PPR_rpt"/>
</dbReference>
<dbReference type="AlphaFoldDB" id="A0A7S1ZKH0"/>
<keyword evidence="1" id="KW-0677">Repeat</keyword>
<organism evidence="3">
    <name type="scientific">Ditylum brightwellii</name>
    <dbReference type="NCBI Taxonomy" id="49249"/>
    <lineage>
        <taxon>Eukaryota</taxon>
        <taxon>Sar</taxon>
        <taxon>Stramenopiles</taxon>
        <taxon>Ochrophyta</taxon>
        <taxon>Bacillariophyta</taxon>
        <taxon>Mediophyceae</taxon>
        <taxon>Lithodesmiophycidae</taxon>
        <taxon>Lithodesmiales</taxon>
        <taxon>Lithodesmiaceae</taxon>
        <taxon>Ditylum</taxon>
    </lineage>
</organism>